<dbReference type="PATRIC" id="fig|1188239.3.peg.1623"/>
<dbReference type="eggNOG" id="ENOG5030N1A">
    <property type="taxonomic scope" value="Bacteria"/>
</dbReference>
<dbReference type="STRING" id="1188239.MOVI_6800"/>
<dbReference type="RefSeq" id="WP_044284497.1">
    <property type="nucleotide sequence ID" value="NZ_JFAD01000036.1"/>
</dbReference>
<dbReference type="AlphaFoldDB" id="A0A014M1I9"/>
<comment type="caution">
    <text evidence="1">The sequence shown here is derived from an EMBL/GenBank/DDBJ whole genome shotgun (WGS) entry which is preliminary data.</text>
</comment>
<evidence type="ECO:0008006" key="3">
    <source>
        <dbReference type="Google" id="ProtNLM"/>
    </source>
</evidence>
<reference evidence="1 2" key="1">
    <citation type="submission" date="2014-03" db="EMBL/GenBank/DDBJ databases">
        <title>Genome sequence of Mycoplasma ovipneumoniae strain 14811.</title>
        <authorList>
            <person name="Sirand-Pugnet P."/>
            <person name="Breton M."/>
            <person name="Dordet-Frisoni E."/>
            <person name="Baranowski E."/>
            <person name="Barre A."/>
            <person name="Couture C."/>
            <person name="Dupuy V."/>
            <person name="Gaurivaud P."/>
            <person name="Jacob D."/>
            <person name="Lemaitre C."/>
            <person name="Manso-Silvan L."/>
            <person name="Nikolski M."/>
            <person name="Nouvel L.-X."/>
            <person name="Poumarat F."/>
            <person name="Tardy F."/>
            <person name="Thebault P."/>
            <person name="Theil S."/>
            <person name="Citti C."/>
            <person name="Thiaucourt F."/>
            <person name="Blanchard A."/>
        </authorList>
    </citation>
    <scope>NUCLEOTIDE SEQUENCE [LARGE SCALE GENOMIC DNA]</scope>
    <source>
        <strain evidence="1 2">14811</strain>
    </source>
</reference>
<proteinExistence type="predicted"/>
<sequence length="134" mass="15871">MKVRFSLRTIIDDQDKKMVEFINTIYISKQIINNTETDVYETQNPENNMMIRFEIFDKNLTVFSGENTLFFELNNYVENMFITNGMELIVNTLLTKLEINSEFIEIEYDLFLKNNGSEDSKISTYLTTLEFIND</sequence>
<gene>
    <name evidence="1" type="ORF">MOVI_6800</name>
</gene>
<dbReference type="Proteomes" id="UP000020977">
    <property type="component" value="Unassembled WGS sequence"/>
</dbReference>
<evidence type="ECO:0000313" key="1">
    <source>
        <dbReference type="EMBL" id="EXU60833.1"/>
    </source>
</evidence>
<organism evidence="1 2">
    <name type="scientific">Mesomycoplasma ovipneumoniae 14811</name>
    <dbReference type="NCBI Taxonomy" id="1188239"/>
    <lineage>
        <taxon>Bacteria</taxon>
        <taxon>Bacillati</taxon>
        <taxon>Mycoplasmatota</taxon>
        <taxon>Mycoplasmoidales</taxon>
        <taxon>Metamycoplasmataceae</taxon>
        <taxon>Mesomycoplasma</taxon>
    </lineage>
</organism>
<name>A0A014M1I9_9BACT</name>
<evidence type="ECO:0000313" key="2">
    <source>
        <dbReference type="Proteomes" id="UP000020977"/>
    </source>
</evidence>
<dbReference type="EMBL" id="JFAD01000036">
    <property type="protein sequence ID" value="EXU60833.1"/>
    <property type="molecule type" value="Genomic_DNA"/>
</dbReference>
<accession>A0A014M1I9</accession>
<protein>
    <recommendedName>
        <fullName evidence="3">DUF1934 domain-containing protein</fullName>
    </recommendedName>
</protein>